<organism evidence="1 2">
    <name type="scientific">Pseudomonas nitroreducens</name>
    <dbReference type="NCBI Taxonomy" id="46680"/>
    <lineage>
        <taxon>Bacteria</taxon>
        <taxon>Pseudomonadati</taxon>
        <taxon>Pseudomonadota</taxon>
        <taxon>Gammaproteobacteria</taxon>
        <taxon>Pseudomonadales</taxon>
        <taxon>Pseudomonadaceae</taxon>
        <taxon>Pseudomonas</taxon>
    </lineage>
</organism>
<dbReference type="EMBL" id="NJBA01000006">
    <property type="protein sequence ID" value="OWP49415.1"/>
    <property type="molecule type" value="Genomic_DNA"/>
</dbReference>
<protein>
    <submittedName>
        <fullName evidence="1">Gluconate 2-dehydrogenase</fullName>
    </submittedName>
</protein>
<evidence type="ECO:0000313" key="2">
    <source>
        <dbReference type="Proteomes" id="UP000198145"/>
    </source>
</evidence>
<evidence type="ECO:0000313" key="1">
    <source>
        <dbReference type="EMBL" id="OWP49415.1"/>
    </source>
</evidence>
<dbReference type="AlphaFoldDB" id="A0A2D0ACN4"/>
<proteinExistence type="predicted"/>
<dbReference type="Pfam" id="PF13618">
    <property type="entry name" value="Gluconate_2-dh3"/>
    <property type="match status" value="1"/>
</dbReference>
<dbReference type="Proteomes" id="UP000198145">
    <property type="component" value="Unassembled WGS sequence"/>
</dbReference>
<dbReference type="InterPro" id="IPR027056">
    <property type="entry name" value="Gluconate_2DH_su3"/>
</dbReference>
<sequence>MSNDFNDDEPARRRFLKNTLTLIPAVTLLGGASLVTASASADASPPPANKAQPTSASHVPLYFNDLEWLFLLAACERLIPSDDNGPGAVAEGVPEFIDRQMETLYGHGGIWYLKGPSLPAAPELGFQSLLAPRDIYRVGIASLNAHCQQQFSGKYFHELEPARQDALLGQLEKGALTLTDDCPAPMFFQQLLQNTREGWLSDPIHGGNRTMASWKLIGFPGARADFADWASRPNARYPQGPVNIAGRRS</sequence>
<dbReference type="RefSeq" id="WP_088419329.1">
    <property type="nucleotide sequence ID" value="NZ_NJBA01000006.1"/>
</dbReference>
<reference evidence="1 2" key="1">
    <citation type="submission" date="2017-06" db="EMBL/GenBank/DDBJ databases">
        <title>Draft genome of Pseudomonas nitroreducens DF05.</title>
        <authorList>
            <person name="Iyer R."/>
        </authorList>
    </citation>
    <scope>NUCLEOTIDE SEQUENCE [LARGE SCALE GENOMIC DNA]</scope>
    <source>
        <strain evidence="1 2">DF05</strain>
    </source>
</reference>
<dbReference type="InterPro" id="IPR006311">
    <property type="entry name" value="TAT_signal"/>
</dbReference>
<dbReference type="PROSITE" id="PS51318">
    <property type="entry name" value="TAT"/>
    <property type="match status" value="1"/>
</dbReference>
<gene>
    <name evidence="1" type="ORF">CEG18_17775</name>
</gene>
<name>A0A2D0ACN4_PSENT</name>
<accession>A0A2D0ACN4</accession>
<comment type="caution">
    <text evidence="1">The sequence shown here is derived from an EMBL/GenBank/DDBJ whole genome shotgun (WGS) entry which is preliminary data.</text>
</comment>